<accession>A0A9D1F516</accession>
<comment type="function">
    <text evidence="3">Required for maturation of urease via the functional incorporation of the urease nickel metallocenter.</text>
</comment>
<evidence type="ECO:0000256" key="3">
    <source>
        <dbReference type="HAMAP-Rule" id="MF_01385"/>
    </source>
</evidence>
<dbReference type="PANTHER" id="PTHR33620:SF1">
    <property type="entry name" value="UREASE ACCESSORY PROTEIN F"/>
    <property type="match status" value="1"/>
</dbReference>
<gene>
    <name evidence="3" type="primary">ureF</name>
    <name evidence="4" type="ORF">IAB46_06175</name>
</gene>
<proteinExistence type="inferred from homology"/>
<dbReference type="Proteomes" id="UP000823927">
    <property type="component" value="Unassembled WGS sequence"/>
</dbReference>
<sequence length="233" mass="26575">MEKEKLNRHFLLLQINDALFPIGGYAHSYGLETYIQKGIVHDLKTARDYICCRLTQNLVWTDLLAVRLAFLAAEKRDYDRLDHLEMILEASRIPAEQREASRKLGSRFIKTIRHMALPLPYTYFDNYVQRRKGKTICHPCAYGVLCASADIELTEALAAFLYAQTSAMVTNCVKAIPLSQSDGQRLLASMYDLFGSVMEQTLNAGEEMLCLSAPGFDLRGIQHEYLYSRLYMS</sequence>
<dbReference type="HAMAP" id="MF_01385">
    <property type="entry name" value="UreF"/>
    <property type="match status" value="1"/>
</dbReference>
<keyword evidence="2 3" id="KW-0143">Chaperone</keyword>
<dbReference type="GO" id="GO:0016151">
    <property type="term" value="F:nickel cation binding"/>
    <property type="evidence" value="ECO:0007669"/>
    <property type="project" value="UniProtKB-UniRule"/>
</dbReference>
<dbReference type="EMBL" id="DVIT01000023">
    <property type="protein sequence ID" value="HIS47137.1"/>
    <property type="molecule type" value="Genomic_DNA"/>
</dbReference>
<protein>
    <recommendedName>
        <fullName evidence="3">Urease accessory protein UreF</fullName>
    </recommendedName>
</protein>
<comment type="similarity">
    <text evidence="3">Belongs to the UreF family.</text>
</comment>
<keyword evidence="1 3" id="KW-0996">Nickel insertion</keyword>
<dbReference type="PIRSF" id="PIRSF009467">
    <property type="entry name" value="Ureas_acces_UreF"/>
    <property type="match status" value="1"/>
</dbReference>
<comment type="caution">
    <text evidence="4">The sequence shown here is derived from an EMBL/GenBank/DDBJ whole genome shotgun (WGS) entry which is preliminary data.</text>
</comment>
<name>A0A9D1F516_9FIRM</name>
<reference evidence="4" key="2">
    <citation type="journal article" date="2021" name="PeerJ">
        <title>Extensive microbial diversity within the chicken gut microbiome revealed by metagenomics and culture.</title>
        <authorList>
            <person name="Gilroy R."/>
            <person name="Ravi A."/>
            <person name="Getino M."/>
            <person name="Pursley I."/>
            <person name="Horton D.L."/>
            <person name="Alikhan N.F."/>
            <person name="Baker D."/>
            <person name="Gharbi K."/>
            <person name="Hall N."/>
            <person name="Watson M."/>
            <person name="Adriaenssens E.M."/>
            <person name="Foster-Nyarko E."/>
            <person name="Jarju S."/>
            <person name="Secka A."/>
            <person name="Antonio M."/>
            <person name="Oren A."/>
            <person name="Chaudhuri R.R."/>
            <person name="La Ragione R."/>
            <person name="Hildebrand F."/>
            <person name="Pallen M.J."/>
        </authorList>
    </citation>
    <scope>NUCLEOTIDE SEQUENCE</scope>
    <source>
        <strain evidence="4">CHK178-757</strain>
    </source>
</reference>
<dbReference type="Gene3D" id="1.10.4190.10">
    <property type="entry name" value="Urease accessory protein UreF"/>
    <property type="match status" value="1"/>
</dbReference>
<comment type="subunit">
    <text evidence="3">UreD, UreF and UreG form a complex that acts as a GTP-hydrolysis-dependent molecular chaperone, activating the urease apoprotein by helping to assemble the nickel containing metallocenter of UreC. The UreE protein probably delivers the nickel.</text>
</comment>
<dbReference type="InterPro" id="IPR038277">
    <property type="entry name" value="UreF_sf"/>
</dbReference>
<evidence type="ECO:0000256" key="1">
    <source>
        <dbReference type="ARBA" id="ARBA00022988"/>
    </source>
</evidence>
<evidence type="ECO:0000313" key="4">
    <source>
        <dbReference type="EMBL" id="HIS47137.1"/>
    </source>
</evidence>
<keyword evidence="3" id="KW-0963">Cytoplasm</keyword>
<dbReference type="PANTHER" id="PTHR33620">
    <property type="entry name" value="UREASE ACCESSORY PROTEIN F"/>
    <property type="match status" value="1"/>
</dbReference>
<evidence type="ECO:0000313" key="5">
    <source>
        <dbReference type="Proteomes" id="UP000823927"/>
    </source>
</evidence>
<dbReference type="AlphaFoldDB" id="A0A9D1F516"/>
<dbReference type="GO" id="GO:0005737">
    <property type="term" value="C:cytoplasm"/>
    <property type="evidence" value="ECO:0007669"/>
    <property type="project" value="UniProtKB-SubCell"/>
</dbReference>
<reference evidence="4" key="1">
    <citation type="submission" date="2020-10" db="EMBL/GenBank/DDBJ databases">
        <authorList>
            <person name="Gilroy R."/>
        </authorList>
    </citation>
    <scope>NUCLEOTIDE SEQUENCE</scope>
    <source>
        <strain evidence="4">CHK178-757</strain>
    </source>
</reference>
<evidence type="ECO:0000256" key="2">
    <source>
        <dbReference type="ARBA" id="ARBA00023186"/>
    </source>
</evidence>
<dbReference type="Pfam" id="PF01730">
    <property type="entry name" value="UreF"/>
    <property type="match status" value="1"/>
</dbReference>
<comment type="subcellular location">
    <subcellularLocation>
        <location evidence="3">Cytoplasm</location>
    </subcellularLocation>
</comment>
<dbReference type="InterPro" id="IPR002639">
    <property type="entry name" value="UreF"/>
</dbReference>
<organism evidence="4 5">
    <name type="scientific">Candidatus Scybalocola faecigallinarum</name>
    <dbReference type="NCBI Taxonomy" id="2840941"/>
    <lineage>
        <taxon>Bacteria</taxon>
        <taxon>Bacillati</taxon>
        <taxon>Bacillota</taxon>
        <taxon>Clostridia</taxon>
        <taxon>Lachnospirales</taxon>
        <taxon>Lachnospiraceae</taxon>
        <taxon>Lachnospiraceae incertae sedis</taxon>
        <taxon>Candidatus Scybalocola (ex Gilroy et al. 2021)</taxon>
    </lineage>
</organism>